<evidence type="ECO:0000313" key="2">
    <source>
        <dbReference type="Proteomes" id="UP000015361"/>
    </source>
</evidence>
<name>S6FVF5_LACLL</name>
<accession>S6FVF5</accession>
<reference evidence="1 2" key="1">
    <citation type="journal article" date="2013" name="Appl. Environ. Microbiol.">
        <title>The Carbohydrate Metabolism Signature of Lactococcus lactis Strain A12 Reveals Its Sourdough Ecosystem Origin.</title>
        <authorList>
            <person name="Passerini D."/>
            <person name="Coddeville M."/>
            <person name="Le Bourgeois P."/>
            <person name="Loubiere P."/>
            <person name="Ritzenthaler P."/>
            <person name="Fontagne-Faucher C."/>
            <person name="Daveran-Mingot M.L."/>
            <person name="Cocaign-Bousquet M."/>
        </authorList>
    </citation>
    <scope>NUCLEOTIDE SEQUENCE [LARGE SCALE GENOMIC DNA]</scope>
    <source>
        <strain evidence="1 2">A12</strain>
    </source>
</reference>
<dbReference type="EMBL" id="CBLU010000025">
    <property type="protein sequence ID" value="CDG05792.1"/>
    <property type="molecule type" value="Genomic_DNA"/>
</dbReference>
<protein>
    <submittedName>
        <fullName evidence="1">Uncharacterized protein</fullName>
    </submittedName>
</protein>
<dbReference type="AlphaFoldDB" id="S6FVF5"/>
<sequence>MEQKRWIFPDYLVQGTKGTVYICEKKGGKNADIDDYSRAKFEAVKDYAENFTKDKKFAFIRPDRSRLVYSNTEYDKDLSNPDIWRAIEELFE</sequence>
<organism evidence="1 2">
    <name type="scientific">Lactococcus lactis subsp. lactis A12</name>
    <dbReference type="NCBI Taxonomy" id="1137134"/>
    <lineage>
        <taxon>Bacteria</taxon>
        <taxon>Bacillati</taxon>
        <taxon>Bacillota</taxon>
        <taxon>Bacilli</taxon>
        <taxon>Lactobacillales</taxon>
        <taxon>Streptococcaceae</taxon>
        <taxon>Lactococcus</taxon>
    </lineage>
</organism>
<comment type="caution">
    <text evidence="1">The sequence shown here is derived from an EMBL/GenBank/DDBJ whole genome shotgun (WGS) entry which is preliminary data.</text>
</comment>
<proteinExistence type="predicted"/>
<gene>
    <name evidence="1" type="primary">Swol_1462</name>
    <name evidence="1" type="ORF">O9U_05365</name>
</gene>
<dbReference type="Proteomes" id="UP000015361">
    <property type="component" value="Unassembled WGS sequence"/>
</dbReference>
<evidence type="ECO:0000313" key="1">
    <source>
        <dbReference type="EMBL" id="CDG05792.1"/>
    </source>
</evidence>